<dbReference type="PaxDb" id="39947-A0A0P0W3W3"/>
<dbReference type="AlphaFoldDB" id="A0A0P0W3W3"/>
<dbReference type="Proteomes" id="UP000059680">
    <property type="component" value="Chromosome 3"/>
</dbReference>
<protein>
    <submittedName>
        <fullName evidence="1">Os03g0782300 protein</fullName>
    </submittedName>
</protein>
<gene>
    <name evidence="1" type="ordered locus">Os03g0782300</name>
    <name evidence="1" type="ORF">OSNPB_030782300</name>
</gene>
<evidence type="ECO:0000313" key="1">
    <source>
        <dbReference type="EMBL" id="BAS86693.1"/>
    </source>
</evidence>
<accession>A0A0P0W3W3</accession>
<proteinExistence type="predicted"/>
<evidence type="ECO:0000313" key="2">
    <source>
        <dbReference type="Proteomes" id="UP000059680"/>
    </source>
</evidence>
<name>A0A0P0W3W3_ORYSJ</name>
<reference evidence="1 2" key="2">
    <citation type="journal article" date="2013" name="Plant Cell Physiol.">
        <title>Rice Annotation Project Database (RAP-DB): an integrative and interactive database for rice genomics.</title>
        <authorList>
            <person name="Sakai H."/>
            <person name="Lee S.S."/>
            <person name="Tanaka T."/>
            <person name="Numa H."/>
            <person name="Kim J."/>
            <person name="Kawahara Y."/>
            <person name="Wakimoto H."/>
            <person name="Yang C.C."/>
            <person name="Iwamoto M."/>
            <person name="Abe T."/>
            <person name="Yamada Y."/>
            <person name="Muto A."/>
            <person name="Inokuchi H."/>
            <person name="Ikemura T."/>
            <person name="Matsumoto T."/>
            <person name="Sasaki T."/>
            <person name="Itoh T."/>
        </authorList>
    </citation>
    <scope>NUCLEOTIDE SEQUENCE [LARGE SCALE GENOMIC DNA]</scope>
    <source>
        <strain evidence="2">cv. Nipponbare</strain>
    </source>
</reference>
<sequence>IIRVYFCWDISLAKVHRNENHISHVLVSKGRVEELLISGRTIAVLLSHNFVCVDALIE</sequence>
<reference evidence="1 2" key="3">
    <citation type="journal article" date="2013" name="Rice">
        <title>Improvement of the Oryza sativa Nipponbare reference genome using next generation sequence and optical map data.</title>
        <authorList>
            <person name="Kawahara Y."/>
            <person name="de la Bastide M."/>
            <person name="Hamilton J.P."/>
            <person name="Kanamori H."/>
            <person name="McCombie W.R."/>
            <person name="Ouyang S."/>
            <person name="Schwartz D.C."/>
            <person name="Tanaka T."/>
            <person name="Wu J."/>
            <person name="Zhou S."/>
            <person name="Childs K.L."/>
            <person name="Davidson R.M."/>
            <person name="Lin H."/>
            <person name="Quesada-Ocampo L."/>
            <person name="Vaillancourt B."/>
            <person name="Sakai H."/>
            <person name="Lee S.S."/>
            <person name="Kim J."/>
            <person name="Numa H."/>
            <person name="Itoh T."/>
            <person name="Buell C.R."/>
            <person name="Matsumoto T."/>
        </authorList>
    </citation>
    <scope>NUCLEOTIDE SEQUENCE [LARGE SCALE GENOMIC DNA]</scope>
    <source>
        <strain evidence="2">cv. Nipponbare</strain>
    </source>
</reference>
<dbReference type="Gramene" id="Os03t0782300-01">
    <property type="protein sequence ID" value="Os03t0782300-01"/>
    <property type="gene ID" value="Os03g0782300"/>
</dbReference>
<organism evidence="1 2">
    <name type="scientific">Oryza sativa subsp. japonica</name>
    <name type="common">Rice</name>
    <dbReference type="NCBI Taxonomy" id="39947"/>
    <lineage>
        <taxon>Eukaryota</taxon>
        <taxon>Viridiplantae</taxon>
        <taxon>Streptophyta</taxon>
        <taxon>Embryophyta</taxon>
        <taxon>Tracheophyta</taxon>
        <taxon>Spermatophyta</taxon>
        <taxon>Magnoliopsida</taxon>
        <taxon>Liliopsida</taxon>
        <taxon>Poales</taxon>
        <taxon>Poaceae</taxon>
        <taxon>BOP clade</taxon>
        <taxon>Oryzoideae</taxon>
        <taxon>Oryzeae</taxon>
        <taxon>Oryzinae</taxon>
        <taxon>Oryza</taxon>
        <taxon>Oryza sativa</taxon>
    </lineage>
</organism>
<keyword evidence="2" id="KW-1185">Reference proteome</keyword>
<reference evidence="2" key="1">
    <citation type="journal article" date="2005" name="Nature">
        <title>The map-based sequence of the rice genome.</title>
        <authorList>
            <consortium name="International rice genome sequencing project (IRGSP)"/>
            <person name="Matsumoto T."/>
            <person name="Wu J."/>
            <person name="Kanamori H."/>
            <person name="Katayose Y."/>
            <person name="Fujisawa M."/>
            <person name="Namiki N."/>
            <person name="Mizuno H."/>
            <person name="Yamamoto K."/>
            <person name="Antonio B.A."/>
            <person name="Baba T."/>
            <person name="Sakata K."/>
            <person name="Nagamura Y."/>
            <person name="Aoki H."/>
            <person name="Arikawa K."/>
            <person name="Arita K."/>
            <person name="Bito T."/>
            <person name="Chiden Y."/>
            <person name="Fujitsuka N."/>
            <person name="Fukunaka R."/>
            <person name="Hamada M."/>
            <person name="Harada C."/>
            <person name="Hayashi A."/>
            <person name="Hijishita S."/>
            <person name="Honda M."/>
            <person name="Hosokawa S."/>
            <person name="Ichikawa Y."/>
            <person name="Idonuma A."/>
            <person name="Iijima M."/>
            <person name="Ikeda M."/>
            <person name="Ikeno M."/>
            <person name="Ito K."/>
            <person name="Ito S."/>
            <person name="Ito T."/>
            <person name="Ito Y."/>
            <person name="Ito Y."/>
            <person name="Iwabuchi A."/>
            <person name="Kamiya K."/>
            <person name="Karasawa W."/>
            <person name="Kurita K."/>
            <person name="Katagiri S."/>
            <person name="Kikuta A."/>
            <person name="Kobayashi H."/>
            <person name="Kobayashi N."/>
            <person name="Machita K."/>
            <person name="Maehara T."/>
            <person name="Masukawa M."/>
            <person name="Mizubayashi T."/>
            <person name="Mukai Y."/>
            <person name="Nagasaki H."/>
            <person name="Nagata Y."/>
            <person name="Naito S."/>
            <person name="Nakashima M."/>
            <person name="Nakama Y."/>
            <person name="Nakamichi Y."/>
            <person name="Nakamura M."/>
            <person name="Meguro A."/>
            <person name="Negishi M."/>
            <person name="Ohta I."/>
            <person name="Ohta T."/>
            <person name="Okamoto M."/>
            <person name="Ono N."/>
            <person name="Saji S."/>
            <person name="Sakaguchi M."/>
            <person name="Sakai K."/>
            <person name="Shibata M."/>
            <person name="Shimokawa T."/>
            <person name="Song J."/>
            <person name="Takazaki Y."/>
            <person name="Terasawa K."/>
            <person name="Tsugane M."/>
            <person name="Tsuji K."/>
            <person name="Ueda S."/>
            <person name="Waki K."/>
            <person name="Yamagata H."/>
            <person name="Yamamoto M."/>
            <person name="Yamamoto S."/>
            <person name="Yamane H."/>
            <person name="Yoshiki S."/>
            <person name="Yoshihara R."/>
            <person name="Yukawa K."/>
            <person name="Zhong H."/>
            <person name="Yano M."/>
            <person name="Yuan Q."/>
            <person name="Ouyang S."/>
            <person name="Liu J."/>
            <person name="Jones K.M."/>
            <person name="Gansberger K."/>
            <person name="Moffat K."/>
            <person name="Hill J."/>
            <person name="Bera J."/>
            <person name="Fadrosh D."/>
            <person name="Jin S."/>
            <person name="Johri S."/>
            <person name="Kim M."/>
            <person name="Overton L."/>
            <person name="Reardon M."/>
            <person name="Tsitrin T."/>
            <person name="Vuong H."/>
            <person name="Weaver B."/>
            <person name="Ciecko A."/>
            <person name="Tallon L."/>
            <person name="Jackson J."/>
            <person name="Pai G."/>
            <person name="Aken S.V."/>
            <person name="Utterback T."/>
            <person name="Reidmuller S."/>
            <person name="Feldblyum T."/>
            <person name="Hsiao J."/>
            <person name="Zismann V."/>
            <person name="Iobst S."/>
            <person name="de Vazeille A.R."/>
            <person name="Buell C.R."/>
            <person name="Ying K."/>
            <person name="Li Y."/>
            <person name="Lu T."/>
            <person name="Huang Y."/>
            <person name="Zhao Q."/>
            <person name="Feng Q."/>
            <person name="Zhang L."/>
            <person name="Zhu J."/>
            <person name="Weng Q."/>
            <person name="Mu J."/>
            <person name="Lu Y."/>
            <person name="Fan D."/>
            <person name="Liu Y."/>
            <person name="Guan J."/>
            <person name="Zhang Y."/>
            <person name="Yu S."/>
            <person name="Liu X."/>
            <person name="Zhang Y."/>
            <person name="Hong G."/>
            <person name="Han B."/>
            <person name="Choisne N."/>
            <person name="Demange N."/>
            <person name="Orjeda G."/>
            <person name="Samain S."/>
            <person name="Cattolico L."/>
            <person name="Pelletier E."/>
            <person name="Couloux A."/>
            <person name="Segurens B."/>
            <person name="Wincker P."/>
            <person name="D'Hont A."/>
            <person name="Scarpelli C."/>
            <person name="Weissenbach J."/>
            <person name="Salanoubat M."/>
            <person name="Quetier F."/>
            <person name="Yu Y."/>
            <person name="Kim H.R."/>
            <person name="Rambo T."/>
            <person name="Currie J."/>
            <person name="Collura K."/>
            <person name="Luo M."/>
            <person name="Yang T."/>
            <person name="Ammiraju J.S.S."/>
            <person name="Engler F."/>
            <person name="Soderlund C."/>
            <person name="Wing R.A."/>
            <person name="Palmer L.E."/>
            <person name="de la Bastide M."/>
            <person name="Spiegel L."/>
            <person name="Nascimento L."/>
            <person name="Zutavern T."/>
            <person name="O'Shaughnessy A."/>
            <person name="Dike S."/>
            <person name="Dedhia N."/>
            <person name="Preston R."/>
            <person name="Balija V."/>
            <person name="McCombie W.R."/>
            <person name="Chow T."/>
            <person name="Chen H."/>
            <person name="Chung M."/>
            <person name="Chen C."/>
            <person name="Shaw J."/>
            <person name="Wu H."/>
            <person name="Hsiao K."/>
            <person name="Chao Y."/>
            <person name="Chu M."/>
            <person name="Cheng C."/>
            <person name="Hour A."/>
            <person name="Lee P."/>
            <person name="Lin S."/>
            <person name="Lin Y."/>
            <person name="Liou J."/>
            <person name="Liu S."/>
            <person name="Hsing Y."/>
            <person name="Raghuvanshi S."/>
            <person name="Mohanty A."/>
            <person name="Bharti A.K."/>
            <person name="Gaur A."/>
            <person name="Gupta V."/>
            <person name="Kumar D."/>
            <person name="Ravi V."/>
            <person name="Vij S."/>
            <person name="Kapur A."/>
            <person name="Khurana P."/>
            <person name="Khurana P."/>
            <person name="Khurana J.P."/>
            <person name="Tyagi A.K."/>
            <person name="Gaikwad K."/>
            <person name="Singh A."/>
            <person name="Dalal V."/>
            <person name="Srivastava S."/>
            <person name="Dixit A."/>
            <person name="Pal A.K."/>
            <person name="Ghazi I.A."/>
            <person name="Yadav M."/>
            <person name="Pandit A."/>
            <person name="Bhargava A."/>
            <person name="Sureshbabu K."/>
            <person name="Batra K."/>
            <person name="Sharma T.R."/>
            <person name="Mohapatra T."/>
            <person name="Singh N.K."/>
            <person name="Messing J."/>
            <person name="Nelson A.B."/>
            <person name="Fuks G."/>
            <person name="Kavchok S."/>
            <person name="Keizer G."/>
            <person name="Linton E."/>
            <person name="Llaca V."/>
            <person name="Song R."/>
            <person name="Tanyolac B."/>
            <person name="Young S."/>
            <person name="Ho-Il K."/>
            <person name="Hahn J.H."/>
            <person name="Sangsakoo G."/>
            <person name="Vanavichit A."/>
            <person name="de Mattos Luiz.A.T."/>
            <person name="Zimmer P.D."/>
            <person name="Malone G."/>
            <person name="Dellagostin O."/>
            <person name="de Oliveira A.C."/>
            <person name="Bevan M."/>
            <person name="Bancroft I."/>
            <person name="Minx P."/>
            <person name="Cordum H."/>
            <person name="Wilson R."/>
            <person name="Cheng Z."/>
            <person name="Jin W."/>
            <person name="Jiang J."/>
            <person name="Leong S.A."/>
            <person name="Iwama H."/>
            <person name="Gojobori T."/>
            <person name="Itoh T."/>
            <person name="Niimura Y."/>
            <person name="Fujii Y."/>
            <person name="Habara T."/>
            <person name="Sakai H."/>
            <person name="Sato Y."/>
            <person name="Wilson G."/>
            <person name="Kumar K."/>
            <person name="McCouch S."/>
            <person name="Juretic N."/>
            <person name="Hoen D."/>
            <person name="Wright S."/>
            <person name="Bruskiewich R."/>
            <person name="Bureau T."/>
            <person name="Miyao A."/>
            <person name="Hirochika H."/>
            <person name="Nishikawa T."/>
            <person name="Kadowaki K."/>
            <person name="Sugiura M."/>
            <person name="Burr B."/>
            <person name="Sasaki T."/>
        </authorList>
    </citation>
    <scope>NUCLEOTIDE SEQUENCE [LARGE SCALE GENOMIC DNA]</scope>
    <source>
        <strain evidence="2">cv. Nipponbare</strain>
    </source>
</reference>
<dbReference type="InParanoid" id="A0A0P0W3W3"/>
<dbReference type="EMBL" id="AP014959">
    <property type="protein sequence ID" value="BAS86693.1"/>
    <property type="molecule type" value="Genomic_DNA"/>
</dbReference>
<feature type="non-terminal residue" evidence="1">
    <location>
        <position position="1"/>
    </location>
</feature>